<name>A0ABQ3F7C4_9RHOB</name>
<dbReference type="EMBL" id="BMYI01000001">
    <property type="protein sequence ID" value="GHC11157.1"/>
    <property type="molecule type" value="Genomic_DNA"/>
</dbReference>
<evidence type="ECO:0000256" key="1">
    <source>
        <dbReference type="SAM" id="MobiDB-lite"/>
    </source>
</evidence>
<evidence type="ECO:0000313" key="3">
    <source>
        <dbReference type="Proteomes" id="UP000658305"/>
    </source>
</evidence>
<feature type="compositionally biased region" description="Basic and acidic residues" evidence="1">
    <location>
        <begin position="85"/>
        <end position="100"/>
    </location>
</feature>
<dbReference type="Proteomes" id="UP000658305">
    <property type="component" value="Unassembled WGS sequence"/>
</dbReference>
<sequence>MRLLGEDLLFQGDFLGQRTGFGHDAKPHSLARRNEGIAGPIRQRLPLTLQARKLPFGAGFHHHPFGNAVQPCHAQILGLPGRKGKTCDKGLHPAAKRRDMAASPDNVSPEA</sequence>
<feature type="region of interest" description="Disordered" evidence="1">
    <location>
        <begin position="84"/>
        <end position="111"/>
    </location>
</feature>
<evidence type="ECO:0000313" key="2">
    <source>
        <dbReference type="EMBL" id="GHC11157.1"/>
    </source>
</evidence>
<organism evidence="2 3">
    <name type="scientific">Gemmobacter nanjingensis</name>
    <dbReference type="NCBI Taxonomy" id="488454"/>
    <lineage>
        <taxon>Bacteria</taxon>
        <taxon>Pseudomonadati</taxon>
        <taxon>Pseudomonadota</taxon>
        <taxon>Alphaproteobacteria</taxon>
        <taxon>Rhodobacterales</taxon>
        <taxon>Paracoccaceae</taxon>
        <taxon>Gemmobacter</taxon>
    </lineage>
</organism>
<keyword evidence="3" id="KW-1185">Reference proteome</keyword>
<proteinExistence type="predicted"/>
<comment type="caution">
    <text evidence="2">The sequence shown here is derived from an EMBL/GenBank/DDBJ whole genome shotgun (WGS) entry which is preliminary data.</text>
</comment>
<gene>
    <name evidence="2" type="ORF">GCM10007291_04780</name>
</gene>
<accession>A0ABQ3F7C4</accession>
<reference evidence="3" key="1">
    <citation type="journal article" date="2019" name="Int. J. Syst. Evol. Microbiol.">
        <title>The Global Catalogue of Microorganisms (GCM) 10K type strain sequencing project: providing services to taxonomists for standard genome sequencing and annotation.</title>
        <authorList>
            <consortium name="The Broad Institute Genomics Platform"/>
            <consortium name="The Broad Institute Genome Sequencing Center for Infectious Disease"/>
            <person name="Wu L."/>
            <person name="Ma J."/>
        </authorList>
    </citation>
    <scope>NUCLEOTIDE SEQUENCE [LARGE SCALE GENOMIC DNA]</scope>
    <source>
        <strain evidence="3">KCTC 23298</strain>
    </source>
</reference>
<protein>
    <submittedName>
        <fullName evidence="2">Uncharacterized protein</fullName>
    </submittedName>
</protein>